<dbReference type="RefSeq" id="WP_345189518.1">
    <property type="nucleotide sequence ID" value="NZ_BAABJJ010000001.1"/>
</dbReference>
<sequence length="263" mass="28698">MKNIFFSIFFLSILTVQAQDPVVTGSPASYTVIDENIEIIFNVAGAKDKDGNSLEGQDLYLWSFSSAGDAKTNGSWTNIKPAARLTKVSDTEYRLKFPITDGGNTYKTLAELYGAEAAPGSITSIGYLLRDQTPTFQTGDLSIPFSPFKFIPDEVRTFPSVATTKDVVTLRFNKDFTGLSNPAMTGAQNISVHIEPTVDPLLAIEMPTTFSGLYYQGSIIPAASFPSLYNSGNLVELQYYFYDTDNPTIKSAIGTIRLRAASN</sequence>
<dbReference type="EMBL" id="BAABJJ010000001">
    <property type="protein sequence ID" value="GAA4932619.1"/>
    <property type="molecule type" value="Genomic_DNA"/>
</dbReference>
<evidence type="ECO:0000313" key="3">
    <source>
        <dbReference type="Proteomes" id="UP001501302"/>
    </source>
</evidence>
<protein>
    <submittedName>
        <fullName evidence="2">Uncharacterized protein</fullName>
    </submittedName>
</protein>
<evidence type="ECO:0000313" key="2">
    <source>
        <dbReference type="EMBL" id="GAA4932619.1"/>
    </source>
</evidence>
<keyword evidence="3" id="KW-1185">Reference proteome</keyword>
<organism evidence="2 3">
    <name type="scientific">Algibacter agarivorans</name>
    <dbReference type="NCBI Taxonomy" id="1109741"/>
    <lineage>
        <taxon>Bacteria</taxon>
        <taxon>Pseudomonadati</taxon>
        <taxon>Bacteroidota</taxon>
        <taxon>Flavobacteriia</taxon>
        <taxon>Flavobacteriales</taxon>
        <taxon>Flavobacteriaceae</taxon>
        <taxon>Algibacter</taxon>
    </lineage>
</organism>
<evidence type="ECO:0000256" key="1">
    <source>
        <dbReference type="SAM" id="SignalP"/>
    </source>
</evidence>
<feature type="signal peptide" evidence="1">
    <location>
        <begin position="1"/>
        <end position="18"/>
    </location>
</feature>
<reference evidence="3" key="1">
    <citation type="journal article" date="2019" name="Int. J. Syst. Evol. Microbiol.">
        <title>The Global Catalogue of Microorganisms (GCM) 10K type strain sequencing project: providing services to taxonomists for standard genome sequencing and annotation.</title>
        <authorList>
            <consortium name="The Broad Institute Genomics Platform"/>
            <consortium name="The Broad Institute Genome Sequencing Center for Infectious Disease"/>
            <person name="Wu L."/>
            <person name="Ma J."/>
        </authorList>
    </citation>
    <scope>NUCLEOTIDE SEQUENCE [LARGE SCALE GENOMIC DNA]</scope>
    <source>
        <strain evidence="3">JCM 18285</strain>
    </source>
</reference>
<name>A0ABP9G8A2_9FLAO</name>
<keyword evidence="1" id="KW-0732">Signal</keyword>
<feature type="chain" id="PRO_5047399362" evidence="1">
    <location>
        <begin position="19"/>
        <end position="263"/>
    </location>
</feature>
<gene>
    <name evidence="2" type="ORF">GCM10023314_01190</name>
</gene>
<accession>A0ABP9G8A2</accession>
<dbReference type="Proteomes" id="UP001501302">
    <property type="component" value="Unassembled WGS sequence"/>
</dbReference>
<comment type="caution">
    <text evidence="2">The sequence shown here is derived from an EMBL/GenBank/DDBJ whole genome shotgun (WGS) entry which is preliminary data.</text>
</comment>
<proteinExistence type="predicted"/>